<evidence type="ECO:0000256" key="3">
    <source>
        <dbReference type="ARBA" id="ARBA00023163"/>
    </source>
</evidence>
<dbReference type="InterPro" id="IPR024738">
    <property type="entry name" value="Hfi1/Tada1"/>
</dbReference>
<dbReference type="EMBL" id="ML002963">
    <property type="protein sequence ID" value="RKP35090.1"/>
    <property type="molecule type" value="Genomic_DNA"/>
</dbReference>
<keyword evidence="7" id="KW-1185">Reference proteome</keyword>
<reference evidence="7" key="1">
    <citation type="journal article" date="2018" name="Nat. Microbiol.">
        <title>Leveraging single-cell genomics to expand the fungal tree of life.</title>
        <authorList>
            <person name="Ahrendt S.R."/>
            <person name="Quandt C.A."/>
            <person name="Ciobanu D."/>
            <person name="Clum A."/>
            <person name="Salamov A."/>
            <person name="Andreopoulos B."/>
            <person name="Cheng J.F."/>
            <person name="Woyke T."/>
            <person name="Pelin A."/>
            <person name="Henrissat B."/>
            <person name="Reynolds N.K."/>
            <person name="Benny G.L."/>
            <person name="Smith M.E."/>
            <person name="James T.Y."/>
            <person name="Grigoriev I.V."/>
        </authorList>
    </citation>
    <scope>NUCLEOTIDE SEQUENCE [LARGE SCALE GENOMIC DNA]</scope>
    <source>
        <strain evidence="7">RSA 468</strain>
    </source>
</reference>
<evidence type="ECO:0000256" key="1">
    <source>
        <dbReference type="ARBA" id="ARBA00004123"/>
    </source>
</evidence>
<gene>
    <name evidence="6" type="ORF">BJ085DRAFT_29141</name>
</gene>
<dbReference type="Proteomes" id="UP000268162">
    <property type="component" value="Unassembled WGS sequence"/>
</dbReference>
<dbReference type="GO" id="GO:0000124">
    <property type="term" value="C:SAGA complex"/>
    <property type="evidence" value="ECO:0007669"/>
    <property type="project" value="UniProtKB-ARBA"/>
</dbReference>
<dbReference type="PANTHER" id="PTHR21277:SF5">
    <property type="entry name" value="TRANSCRIPTIONAL ADAPTER 1"/>
    <property type="match status" value="1"/>
</dbReference>
<dbReference type="GO" id="GO:0005634">
    <property type="term" value="C:nucleus"/>
    <property type="evidence" value="ECO:0007669"/>
    <property type="project" value="UniProtKB-SubCell"/>
</dbReference>
<dbReference type="GO" id="GO:0006357">
    <property type="term" value="P:regulation of transcription by RNA polymerase II"/>
    <property type="evidence" value="ECO:0007669"/>
    <property type="project" value="TreeGrafter"/>
</dbReference>
<feature type="region of interest" description="Disordered" evidence="5">
    <location>
        <begin position="384"/>
        <end position="414"/>
    </location>
</feature>
<dbReference type="PANTHER" id="PTHR21277">
    <property type="entry name" value="TRANSCRIPTIONAL ADAPTER 1"/>
    <property type="match status" value="1"/>
</dbReference>
<organism evidence="6 7">
    <name type="scientific">Dimargaris cristalligena</name>
    <dbReference type="NCBI Taxonomy" id="215637"/>
    <lineage>
        <taxon>Eukaryota</taxon>
        <taxon>Fungi</taxon>
        <taxon>Fungi incertae sedis</taxon>
        <taxon>Zoopagomycota</taxon>
        <taxon>Kickxellomycotina</taxon>
        <taxon>Dimargaritomycetes</taxon>
        <taxon>Dimargaritales</taxon>
        <taxon>Dimargaritaceae</taxon>
        <taxon>Dimargaris</taxon>
    </lineage>
</organism>
<dbReference type="Pfam" id="PF12767">
    <property type="entry name" value="SAGA-Tad1"/>
    <property type="match status" value="1"/>
</dbReference>
<dbReference type="CDD" id="cd22933">
    <property type="entry name" value="HFD_HFI1"/>
    <property type="match status" value="1"/>
</dbReference>
<evidence type="ECO:0000256" key="4">
    <source>
        <dbReference type="ARBA" id="ARBA00023242"/>
    </source>
</evidence>
<evidence type="ECO:0000256" key="2">
    <source>
        <dbReference type="ARBA" id="ARBA00023015"/>
    </source>
</evidence>
<dbReference type="GO" id="GO:0003713">
    <property type="term" value="F:transcription coactivator activity"/>
    <property type="evidence" value="ECO:0007669"/>
    <property type="project" value="TreeGrafter"/>
</dbReference>
<sequence>MPLNTTTTAAPEASRRKDLVTIKQQLADALGDNGPLYWKALTEFVTGKLNRQEFDFYAHLYIPAAHVYLHNAFILATIHNAHRDDVPPPLDATHRPVEWSRTTAAEAAAGDDQVINIAQQQANRRQKLKNLLKSMSKTDRRMLRQLYHKSDGVGGDSTLMRAGSLLPPPPPLLLPPETCQAGRRPILPIPMDQLLPTTVADYARGVQAPLCSDHMGIPPVDALRDRLTAISLEHGLVDGVTNECIEIILLGLDAHLRNVVSNCITKIRSNRTFGIRTETAPSSAASLSPDLTSVAGSGVGAPKPSAAATTPIIASTSPGLALGLEPQHVHRPPIMTNGTGVTALNGLTAGLLAPTTTVATSSPSVPVPASNASPLTAAHLDPVATPTTTTTTSNATTSTITTTTTSPVPRTAVPGMLHPTQTTLRLSDILFSLDISPHVLTEIPLSVERLAALPVYESESDSESVAPIVIIALLVNTGHPGRRCR</sequence>
<name>A0A4P9ZRL7_9FUNG</name>
<dbReference type="STRING" id="215637.A0A4P9ZRL7"/>
<keyword evidence="4" id="KW-0539">Nucleus</keyword>
<evidence type="ECO:0000313" key="6">
    <source>
        <dbReference type="EMBL" id="RKP35090.1"/>
    </source>
</evidence>
<dbReference type="AlphaFoldDB" id="A0A4P9ZRL7"/>
<evidence type="ECO:0000313" key="7">
    <source>
        <dbReference type="Proteomes" id="UP000268162"/>
    </source>
</evidence>
<evidence type="ECO:0000256" key="5">
    <source>
        <dbReference type="SAM" id="MobiDB-lite"/>
    </source>
</evidence>
<comment type="subcellular location">
    <subcellularLocation>
        <location evidence="1">Nucleus</location>
    </subcellularLocation>
</comment>
<accession>A0A4P9ZRL7</accession>
<keyword evidence="3" id="KW-0804">Transcription</keyword>
<keyword evidence="2" id="KW-0805">Transcription regulation</keyword>
<protein>
    <submittedName>
        <fullName evidence="6">Transcriptional regulator of RNA polII, SAGA, subunit-domain-containing protein</fullName>
    </submittedName>
</protein>
<proteinExistence type="predicted"/>